<organism evidence="1 2">
    <name type="scientific">Catharanthus roseus</name>
    <name type="common">Madagascar periwinkle</name>
    <name type="synonym">Vinca rosea</name>
    <dbReference type="NCBI Taxonomy" id="4058"/>
    <lineage>
        <taxon>Eukaryota</taxon>
        <taxon>Viridiplantae</taxon>
        <taxon>Streptophyta</taxon>
        <taxon>Embryophyta</taxon>
        <taxon>Tracheophyta</taxon>
        <taxon>Spermatophyta</taxon>
        <taxon>Magnoliopsida</taxon>
        <taxon>eudicotyledons</taxon>
        <taxon>Gunneridae</taxon>
        <taxon>Pentapetalae</taxon>
        <taxon>asterids</taxon>
        <taxon>lamiids</taxon>
        <taxon>Gentianales</taxon>
        <taxon>Apocynaceae</taxon>
        <taxon>Rauvolfioideae</taxon>
        <taxon>Vinceae</taxon>
        <taxon>Catharanthinae</taxon>
        <taxon>Catharanthus</taxon>
    </lineage>
</organism>
<dbReference type="EMBL" id="CM044703">
    <property type="protein sequence ID" value="KAI5671639.1"/>
    <property type="molecule type" value="Genomic_DNA"/>
</dbReference>
<protein>
    <submittedName>
        <fullName evidence="1">Uncharacterized protein</fullName>
    </submittedName>
</protein>
<sequence length="139" mass="16672">MHKINLKGNLQRSKRSLKTTRVYEDEVIKLNTLKTRRLVRRKDLLFLKRMEESKKLINFLNDNLKLVCENKTLLESLEVLKKEKDFLNLEFQKFVLENKNLCEKVLSLEKCMEDYNDLKKKVSDLTICIEKFTKGKENF</sequence>
<evidence type="ECO:0000313" key="2">
    <source>
        <dbReference type="Proteomes" id="UP001060085"/>
    </source>
</evidence>
<keyword evidence="2" id="KW-1185">Reference proteome</keyword>
<proteinExistence type="predicted"/>
<reference evidence="2" key="1">
    <citation type="journal article" date="2023" name="Nat. Plants">
        <title>Single-cell RNA sequencing provides a high-resolution roadmap for understanding the multicellular compartmentation of specialized metabolism.</title>
        <authorList>
            <person name="Sun S."/>
            <person name="Shen X."/>
            <person name="Li Y."/>
            <person name="Li Y."/>
            <person name="Wang S."/>
            <person name="Li R."/>
            <person name="Zhang H."/>
            <person name="Shen G."/>
            <person name="Guo B."/>
            <person name="Wei J."/>
            <person name="Xu J."/>
            <person name="St-Pierre B."/>
            <person name="Chen S."/>
            <person name="Sun C."/>
        </authorList>
    </citation>
    <scope>NUCLEOTIDE SEQUENCE [LARGE SCALE GENOMIC DNA]</scope>
</reference>
<gene>
    <name evidence="1" type="ORF">M9H77_12003</name>
</gene>
<dbReference type="Proteomes" id="UP001060085">
    <property type="component" value="Linkage Group LG03"/>
</dbReference>
<comment type="caution">
    <text evidence="1">The sequence shown here is derived from an EMBL/GenBank/DDBJ whole genome shotgun (WGS) entry which is preliminary data.</text>
</comment>
<accession>A0ACC0BG73</accession>
<evidence type="ECO:0000313" key="1">
    <source>
        <dbReference type="EMBL" id="KAI5671639.1"/>
    </source>
</evidence>
<name>A0ACC0BG73_CATRO</name>